<comment type="caution">
    <text evidence="1">The sequence shown here is derived from an EMBL/GenBank/DDBJ whole genome shotgun (WGS) entry which is preliminary data.</text>
</comment>
<gene>
    <name evidence="1" type="ORF">UT08_C0028G0007</name>
</gene>
<sequence length="232" mass="27100">MAFHLNNKWSEERLERWLVRAEKHYGGFVKGVQRKKISPKDPRPHELLYKIGMQGGDRMMFHGYAKKYAEYLAPILQSRVLDDCPTMIVEVGILKGTGLAVWADLFPKCRLIGLDIDLNFIEENMGFLEKRGAFKNTKPEIYEFDQYLDNFRYMGKILKRDRIDICIDDGTHCTPANLTTFRSIKPYLSKQFVYIIEDNPNVYLEIRKLYPSLNVENSGELTIITPNRKKLI</sequence>
<accession>A0A0G0KW29</accession>
<dbReference type="Proteomes" id="UP000034081">
    <property type="component" value="Unassembled WGS sequence"/>
</dbReference>
<dbReference type="EMBL" id="LBVL01000028">
    <property type="protein sequence ID" value="KKQ83888.1"/>
    <property type="molecule type" value="Genomic_DNA"/>
</dbReference>
<reference evidence="1 2" key="1">
    <citation type="journal article" date="2015" name="Nature">
        <title>rRNA introns, odd ribosomes, and small enigmatic genomes across a large radiation of phyla.</title>
        <authorList>
            <person name="Brown C.T."/>
            <person name="Hug L.A."/>
            <person name="Thomas B.C."/>
            <person name="Sharon I."/>
            <person name="Castelle C.J."/>
            <person name="Singh A."/>
            <person name="Wilkins M.J."/>
            <person name="Williams K.H."/>
            <person name="Banfield J.F."/>
        </authorList>
    </citation>
    <scope>NUCLEOTIDE SEQUENCE [LARGE SCALE GENOMIC DNA]</scope>
</reference>
<evidence type="ECO:0000313" key="2">
    <source>
        <dbReference type="Proteomes" id="UP000034081"/>
    </source>
</evidence>
<dbReference type="SUPFAM" id="SSF53335">
    <property type="entry name" value="S-adenosyl-L-methionine-dependent methyltransferases"/>
    <property type="match status" value="1"/>
</dbReference>
<dbReference type="AlphaFoldDB" id="A0A0G0KW29"/>
<proteinExistence type="predicted"/>
<dbReference type="InterPro" id="IPR029063">
    <property type="entry name" value="SAM-dependent_MTases_sf"/>
</dbReference>
<protein>
    <submittedName>
        <fullName evidence="1">Uncharacterized protein</fullName>
    </submittedName>
</protein>
<dbReference type="Gene3D" id="3.40.50.150">
    <property type="entry name" value="Vaccinia Virus protein VP39"/>
    <property type="match status" value="1"/>
</dbReference>
<organism evidence="1 2">
    <name type="scientific">Candidatus Woesebacteria bacterium GW2011_GWB1_38_8</name>
    <dbReference type="NCBI Taxonomy" id="1618570"/>
    <lineage>
        <taxon>Bacteria</taxon>
        <taxon>Candidatus Woeseibacteriota</taxon>
    </lineage>
</organism>
<evidence type="ECO:0000313" key="1">
    <source>
        <dbReference type="EMBL" id="KKQ83888.1"/>
    </source>
</evidence>
<name>A0A0G0KW29_9BACT</name>